<name>A0ABS5HXG0_9GAMM</name>
<evidence type="ECO:0000313" key="4">
    <source>
        <dbReference type="Proteomes" id="UP000811844"/>
    </source>
</evidence>
<proteinExistence type="predicted"/>
<protein>
    <submittedName>
        <fullName evidence="3">PH domain-containing protein</fullName>
    </submittedName>
</protein>
<keyword evidence="1" id="KW-1133">Transmembrane helix</keyword>
<dbReference type="RefSeq" id="WP_194823831.1">
    <property type="nucleotide sequence ID" value="NZ_JAAIKR010000001.1"/>
</dbReference>
<keyword evidence="4" id="KW-1185">Reference proteome</keyword>
<evidence type="ECO:0000256" key="1">
    <source>
        <dbReference type="SAM" id="Phobius"/>
    </source>
</evidence>
<feature type="transmembrane region" description="Helical" evidence="1">
    <location>
        <begin position="58"/>
        <end position="79"/>
    </location>
</feature>
<gene>
    <name evidence="3" type="ORF">G3R48_00265</name>
</gene>
<comment type="caution">
    <text evidence="3">The sequence shown here is derived from an EMBL/GenBank/DDBJ whole genome shotgun (WGS) entry which is preliminary data.</text>
</comment>
<sequence length="278" mass="30351">MSVQRIAPSSLIATENITATNTLTQVSCQHGEQQSQQQWTDFSELKLTPIDTNYPKSVLALSAAISSVIYLLALVILFIATTTPITIAVIIALALAVLMIVIINMLIAKARSYEYGVFEREFIMREGLFWHTTTALPYTRLQHANIAQDPVQRKFNLVTLKCYSAGSGTAEIDLPGLNNVVAEHLRQHILHCASAQAPKNTTKFITQSTSSELATPTTLTTQHPNSSLLNATCKQTPVKCSSTNPAVDCTLDENTFNKATFEQDSSTNMSHHSNGPSV</sequence>
<reference evidence="3 4" key="1">
    <citation type="submission" date="2020-02" db="EMBL/GenBank/DDBJ databases">
        <title>Shewanella WXL01 sp. nov., a marine bacterium isolated from green algae in Luhuitou Fringing Reef (Northern South China Sea).</title>
        <authorList>
            <person name="Wang X."/>
        </authorList>
    </citation>
    <scope>NUCLEOTIDE SEQUENCE [LARGE SCALE GENOMIC DNA]</scope>
    <source>
        <strain evidence="3 4">MCCC 1A01895</strain>
    </source>
</reference>
<keyword evidence="1" id="KW-0812">Transmembrane</keyword>
<dbReference type="InterPro" id="IPR005182">
    <property type="entry name" value="YdbS-like_PH"/>
</dbReference>
<organism evidence="3 4">
    <name type="scientific">Shewanella intestini</name>
    <dbReference type="NCBI Taxonomy" id="2017544"/>
    <lineage>
        <taxon>Bacteria</taxon>
        <taxon>Pseudomonadati</taxon>
        <taxon>Pseudomonadota</taxon>
        <taxon>Gammaproteobacteria</taxon>
        <taxon>Alteromonadales</taxon>
        <taxon>Shewanellaceae</taxon>
        <taxon>Shewanella</taxon>
    </lineage>
</organism>
<feature type="domain" description="YdbS-like PH" evidence="2">
    <location>
        <begin position="111"/>
        <end position="189"/>
    </location>
</feature>
<accession>A0ABS5HXG0</accession>
<dbReference type="Proteomes" id="UP000811844">
    <property type="component" value="Unassembled WGS sequence"/>
</dbReference>
<dbReference type="EMBL" id="JAAIKR010000001">
    <property type="protein sequence ID" value="MBR9726429.1"/>
    <property type="molecule type" value="Genomic_DNA"/>
</dbReference>
<dbReference type="Pfam" id="PF03703">
    <property type="entry name" value="bPH_2"/>
    <property type="match status" value="1"/>
</dbReference>
<dbReference type="PANTHER" id="PTHR34473">
    <property type="entry name" value="UPF0699 TRANSMEMBRANE PROTEIN YDBS"/>
    <property type="match status" value="1"/>
</dbReference>
<evidence type="ECO:0000259" key="2">
    <source>
        <dbReference type="Pfam" id="PF03703"/>
    </source>
</evidence>
<feature type="transmembrane region" description="Helical" evidence="1">
    <location>
        <begin position="85"/>
        <end position="107"/>
    </location>
</feature>
<keyword evidence="1" id="KW-0472">Membrane</keyword>
<evidence type="ECO:0000313" key="3">
    <source>
        <dbReference type="EMBL" id="MBR9726429.1"/>
    </source>
</evidence>
<dbReference type="PANTHER" id="PTHR34473:SF2">
    <property type="entry name" value="UPF0699 TRANSMEMBRANE PROTEIN YDBT"/>
    <property type="match status" value="1"/>
</dbReference>